<reference evidence="2 3" key="1">
    <citation type="submission" date="2014-12" db="EMBL/GenBank/DDBJ databases">
        <title>Genome assembly of Enhygromyxa salina DSM 15201.</title>
        <authorList>
            <person name="Sharma G."/>
            <person name="Subramanian S."/>
        </authorList>
    </citation>
    <scope>NUCLEOTIDE SEQUENCE [LARGE SCALE GENOMIC DNA]</scope>
    <source>
        <strain evidence="2 3">DSM 15201</strain>
    </source>
</reference>
<organism evidence="2 3">
    <name type="scientific">Enhygromyxa salina</name>
    <dbReference type="NCBI Taxonomy" id="215803"/>
    <lineage>
        <taxon>Bacteria</taxon>
        <taxon>Pseudomonadati</taxon>
        <taxon>Myxococcota</taxon>
        <taxon>Polyangia</taxon>
        <taxon>Nannocystales</taxon>
        <taxon>Nannocystaceae</taxon>
        <taxon>Enhygromyxa</taxon>
    </lineage>
</organism>
<dbReference type="EMBL" id="JMCC02000015">
    <property type="protein sequence ID" value="KIG18075.1"/>
    <property type="molecule type" value="Genomic_DNA"/>
</dbReference>
<sequence length="548" mass="59394">MLALVAVLLAWPTQARAQSPTAEPSSNPDIRALWSDGGELLLAGGRQAIYLYGRSGQQEAAESVDVELFVDAAGTRAAGSVLAVFAAADGRVVSWRPGAITQERAPLVEGDELVAVVVDASGTIFAIGREHALYERSARRWYVYPYPTRMRPLAAASSPGGRVHIVGRDGLLVRFLDGEWDRPLVPGLSPETIRAPWYDAWYSAVTESLWVRVGRDRLVQVEFGDQRAATQAEIESQPLMREVEDEAGEAHTAELHVSGSVPTREHAIPIDAPTEGEPPPGFTGITGVSSAAGDRVVTTAGGRVWLWDRERFVLVGSDVGLVHDLVLDEGEDVAWVATLDALVRVPLIATAAHQAEQPLAQSDQKLLERLRRREAWQLRNADAPRFFWMPTIRIDNGVVFPLGADPVAGYSLELAAGAMLQPLVKDRGPTLWVWPELAYRYETHPTRGGHLFDLGVGVGFGTHLVAAFYRPRLVLGGIDRPTNDGPAVYGLRHGVALEALWGVVGVEFSHQVLGTNEGPLNDVRLGLSINLAPLIWIGILWATIPTGD</sequence>
<dbReference type="AlphaFoldDB" id="A0A0C2D8Y9"/>
<evidence type="ECO:0000256" key="1">
    <source>
        <dbReference type="SAM" id="SignalP"/>
    </source>
</evidence>
<protein>
    <submittedName>
        <fullName evidence="2">Uncharacterized protein</fullName>
    </submittedName>
</protein>
<evidence type="ECO:0000313" key="3">
    <source>
        <dbReference type="Proteomes" id="UP000031599"/>
    </source>
</evidence>
<gene>
    <name evidence="2" type="ORF">DB30_01962</name>
</gene>
<comment type="caution">
    <text evidence="2">The sequence shown here is derived from an EMBL/GenBank/DDBJ whole genome shotgun (WGS) entry which is preliminary data.</text>
</comment>
<evidence type="ECO:0000313" key="2">
    <source>
        <dbReference type="EMBL" id="KIG18075.1"/>
    </source>
</evidence>
<dbReference type="Proteomes" id="UP000031599">
    <property type="component" value="Unassembled WGS sequence"/>
</dbReference>
<feature type="chain" id="PRO_5002164132" evidence="1">
    <location>
        <begin position="18"/>
        <end position="548"/>
    </location>
</feature>
<name>A0A0C2D8Y9_9BACT</name>
<feature type="signal peptide" evidence="1">
    <location>
        <begin position="1"/>
        <end position="17"/>
    </location>
</feature>
<keyword evidence="1" id="KW-0732">Signal</keyword>
<proteinExistence type="predicted"/>
<dbReference type="SUPFAM" id="SSF63829">
    <property type="entry name" value="Calcium-dependent phosphotriesterase"/>
    <property type="match status" value="1"/>
</dbReference>
<accession>A0A0C2D8Y9</accession>